<feature type="transmembrane region" description="Helical" evidence="5">
    <location>
        <begin position="200"/>
        <end position="217"/>
    </location>
</feature>
<dbReference type="Proteomes" id="UP000291562">
    <property type="component" value="Chromosome"/>
</dbReference>
<dbReference type="KEGG" id="xbc:ELE36_00360"/>
<dbReference type="GO" id="GO:0043953">
    <property type="term" value="P:protein transport by the Tat complex"/>
    <property type="evidence" value="ECO:0007669"/>
    <property type="project" value="UniProtKB-UniRule"/>
</dbReference>
<keyword evidence="5" id="KW-1003">Cell membrane</keyword>
<comment type="subcellular location">
    <subcellularLocation>
        <location evidence="5">Cell membrane</location>
        <topology evidence="5">Multi-pass membrane protein</topology>
    </subcellularLocation>
    <subcellularLocation>
        <location evidence="1">Membrane</location>
        <topology evidence="1">Multi-pass membrane protein</topology>
    </subcellularLocation>
</comment>
<comment type="similarity">
    <text evidence="5">Belongs to the TatC family.</text>
</comment>
<dbReference type="InterPro" id="IPR002033">
    <property type="entry name" value="TatC"/>
</dbReference>
<keyword evidence="7" id="KW-1185">Reference proteome</keyword>
<name>A0A411HEN0_9GAMM</name>
<keyword evidence="5" id="KW-0653">Protein transport</keyword>
<organism evidence="6 7">
    <name type="scientific">Pseudolysobacter antarcticus</name>
    <dbReference type="NCBI Taxonomy" id="2511995"/>
    <lineage>
        <taxon>Bacteria</taxon>
        <taxon>Pseudomonadati</taxon>
        <taxon>Pseudomonadota</taxon>
        <taxon>Gammaproteobacteria</taxon>
        <taxon>Lysobacterales</taxon>
        <taxon>Rhodanobacteraceae</taxon>
        <taxon>Pseudolysobacter</taxon>
    </lineage>
</organism>
<keyword evidence="2 5" id="KW-0812">Transmembrane</keyword>
<gene>
    <name evidence="5 6" type="primary">tatC</name>
    <name evidence="6" type="ORF">ELE36_00360</name>
</gene>
<evidence type="ECO:0000256" key="4">
    <source>
        <dbReference type="ARBA" id="ARBA00023136"/>
    </source>
</evidence>
<dbReference type="HAMAP" id="MF_00902">
    <property type="entry name" value="TatC"/>
    <property type="match status" value="1"/>
</dbReference>
<dbReference type="RefSeq" id="WP_129831201.1">
    <property type="nucleotide sequence ID" value="NZ_CP035704.1"/>
</dbReference>
<feature type="transmembrane region" description="Helical" evidence="5">
    <location>
        <begin position="25"/>
        <end position="43"/>
    </location>
</feature>
<evidence type="ECO:0000256" key="2">
    <source>
        <dbReference type="ARBA" id="ARBA00022692"/>
    </source>
</evidence>
<dbReference type="AlphaFoldDB" id="A0A411HEN0"/>
<dbReference type="PANTHER" id="PTHR30371:SF0">
    <property type="entry name" value="SEC-INDEPENDENT PROTEIN TRANSLOCASE PROTEIN TATC, CHLOROPLASTIC-RELATED"/>
    <property type="match status" value="1"/>
</dbReference>
<keyword evidence="3 5" id="KW-1133">Transmembrane helix</keyword>
<evidence type="ECO:0000313" key="6">
    <source>
        <dbReference type="EMBL" id="QBB68950.1"/>
    </source>
</evidence>
<dbReference type="GO" id="GO:0033281">
    <property type="term" value="C:TAT protein transport complex"/>
    <property type="evidence" value="ECO:0007669"/>
    <property type="project" value="UniProtKB-UniRule"/>
</dbReference>
<dbReference type="NCBIfam" id="TIGR00945">
    <property type="entry name" value="tatC"/>
    <property type="match status" value="1"/>
</dbReference>
<keyword evidence="5" id="KW-0811">Translocation</keyword>
<evidence type="ECO:0000256" key="3">
    <source>
        <dbReference type="ARBA" id="ARBA00022989"/>
    </source>
</evidence>
<evidence type="ECO:0000256" key="1">
    <source>
        <dbReference type="ARBA" id="ARBA00004141"/>
    </source>
</evidence>
<accession>A0A411HEN0</accession>
<keyword evidence="5" id="KW-0813">Transport</keyword>
<proteinExistence type="inferred from homology"/>
<dbReference type="GO" id="GO:0009977">
    <property type="term" value="F:proton motive force dependent protein transmembrane transporter activity"/>
    <property type="evidence" value="ECO:0007669"/>
    <property type="project" value="TreeGrafter"/>
</dbReference>
<reference evidence="6 7" key="1">
    <citation type="submission" date="2019-01" db="EMBL/GenBank/DDBJ databases">
        <title>Pseudolysobacter antarctica gen. nov., sp. nov., isolated from Fildes Peninsula, Antarctica.</title>
        <authorList>
            <person name="Wei Z."/>
            <person name="Peng F."/>
        </authorList>
    </citation>
    <scope>NUCLEOTIDE SEQUENCE [LARGE SCALE GENOMIC DNA]</scope>
    <source>
        <strain evidence="6 7">AQ6-296</strain>
    </source>
</reference>
<dbReference type="PRINTS" id="PR01840">
    <property type="entry name" value="TATCFAMILY"/>
</dbReference>
<feature type="transmembrane region" description="Helical" evidence="5">
    <location>
        <begin position="162"/>
        <end position="188"/>
    </location>
</feature>
<comment type="subunit">
    <text evidence="5">The Tat system comprises two distinct complexes: a TatABC complex, containing multiple copies of TatA, TatB and TatC subunits, and a separate TatA complex, containing only TatA subunits. Substrates initially bind to the TatABC complex, which probably triggers association of the separate TatA complex to form the active translocon.</text>
</comment>
<dbReference type="Pfam" id="PF00902">
    <property type="entry name" value="TatC"/>
    <property type="match status" value="1"/>
</dbReference>
<keyword evidence="4 5" id="KW-0472">Membrane</keyword>
<feature type="transmembrane region" description="Helical" evidence="5">
    <location>
        <begin position="223"/>
        <end position="242"/>
    </location>
</feature>
<sequence>MSTPEPEGESEPTFLSHLIELRERLLKAVATILLIFAALMPFANKIYSWLAKPLLSRLPAGGQMIAIDVASPFFTPVKLAFFVAVFAAMPVLLYQAWAFVSPGLYKHEKRLAMPILVSSVALFYGGCAFAYFLVLPMVFGFLASVTPEGVAMMTDIGHYLDFVLVMFLAFGMCFEVPVATLIIVLLGWVTTEQLSTSRPYVIVGCVVVAALLTPPDALSMLMLAVPMCLLYEVGIIAARLLARRAENSSRVAD</sequence>
<feature type="transmembrane region" description="Helical" evidence="5">
    <location>
        <begin position="121"/>
        <end position="142"/>
    </location>
</feature>
<evidence type="ECO:0000256" key="5">
    <source>
        <dbReference type="HAMAP-Rule" id="MF_00902"/>
    </source>
</evidence>
<dbReference type="GO" id="GO:0065002">
    <property type="term" value="P:intracellular protein transmembrane transport"/>
    <property type="evidence" value="ECO:0007669"/>
    <property type="project" value="TreeGrafter"/>
</dbReference>
<dbReference type="EMBL" id="CP035704">
    <property type="protein sequence ID" value="QBB68950.1"/>
    <property type="molecule type" value="Genomic_DNA"/>
</dbReference>
<evidence type="ECO:0000313" key="7">
    <source>
        <dbReference type="Proteomes" id="UP000291562"/>
    </source>
</evidence>
<dbReference type="OrthoDB" id="9777044at2"/>
<protein>
    <recommendedName>
        <fullName evidence="5">Sec-independent protein translocase protein TatC</fullName>
    </recommendedName>
</protein>
<dbReference type="PANTHER" id="PTHR30371">
    <property type="entry name" value="SEC-INDEPENDENT PROTEIN TRANSLOCASE PROTEIN TATC"/>
    <property type="match status" value="1"/>
</dbReference>
<feature type="transmembrane region" description="Helical" evidence="5">
    <location>
        <begin position="79"/>
        <end position="100"/>
    </location>
</feature>
<comment type="function">
    <text evidence="5">Part of the twin-arginine translocation (Tat) system that transports large folded proteins containing a characteristic twin-arginine motif in their signal peptide across membranes. Together with TatB, TatC is part of a receptor directly interacting with Tat signal peptides.</text>
</comment>